<feature type="compositionally biased region" description="Polar residues" evidence="6">
    <location>
        <begin position="1"/>
        <end position="12"/>
    </location>
</feature>
<dbReference type="InterPro" id="IPR023395">
    <property type="entry name" value="MCP_dom_sf"/>
</dbReference>
<evidence type="ECO:0000256" key="1">
    <source>
        <dbReference type="ARBA" id="ARBA00004370"/>
    </source>
</evidence>
<feature type="region of interest" description="Disordered" evidence="6">
    <location>
        <begin position="1"/>
        <end position="69"/>
    </location>
</feature>
<dbReference type="Gene3D" id="1.50.40.10">
    <property type="entry name" value="Mitochondrial carrier domain"/>
    <property type="match status" value="1"/>
</dbReference>
<evidence type="ECO:0000313" key="7">
    <source>
        <dbReference type="EMBL" id="KAA1120036.1"/>
    </source>
</evidence>
<evidence type="ECO:0000256" key="6">
    <source>
        <dbReference type="SAM" id="MobiDB-lite"/>
    </source>
</evidence>
<dbReference type="AlphaFoldDB" id="A0A5B0R3C6"/>
<feature type="compositionally biased region" description="Low complexity" evidence="6">
    <location>
        <begin position="22"/>
        <end position="69"/>
    </location>
</feature>
<comment type="subcellular location">
    <subcellularLocation>
        <location evidence="1">Membrane</location>
    </subcellularLocation>
</comment>
<keyword evidence="2" id="KW-0812">Transmembrane</keyword>
<evidence type="ECO:0000256" key="3">
    <source>
        <dbReference type="ARBA" id="ARBA00022737"/>
    </source>
</evidence>
<name>A0A5B0R3C6_PUCGR</name>
<feature type="compositionally biased region" description="Acidic residues" evidence="6">
    <location>
        <begin position="141"/>
        <end position="161"/>
    </location>
</feature>
<gene>
    <name evidence="7" type="ORF">PGT21_037030</name>
</gene>
<feature type="compositionally biased region" description="Polar residues" evidence="6">
    <location>
        <begin position="177"/>
        <end position="193"/>
    </location>
</feature>
<dbReference type="GO" id="GO:0016020">
    <property type="term" value="C:membrane"/>
    <property type="evidence" value="ECO:0007669"/>
    <property type="project" value="UniProtKB-SubCell"/>
</dbReference>
<protein>
    <submittedName>
        <fullName evidence="7">Uncharacterized protein</fullName>
    </submittedName>
</protein>
<dbReference type="Proteomes" id="UP000324748">
    <property type="component" value="Unassembled WGS sequence"/>
</dbReference>
<organism evidence="7 8">
    <name type="scientific">Puccinia graminis f. sp. tritici</name>
    <dbReference type="NCBI Taxonomy" id="56615"/>
    <lineage>
        <taxon>Eukaryota</taxon>
        <taxon>Fungi</taxon>
        <taxon>Dikarya</taxon>
        <taxon>Basidiomycota</taxon>
        <taxon>Pucciniomycotina</taxon>
        <taxon>Pucciniomycetes</taxon>
        <taxon>Pucciniales</taxon>
        <taxon>Pucciniaceae</taxon>
        <taxon>Puccinia</taxon>
    </lineage>
</organism>
<accession>A0A5B0R3C6</accession>
<keyword evidence="5" id="KW-0472">Membrane</keyword>
<reference evidence="7 8" key="1">
    <citation type="submission" date="2019-05" db="EMBL/GenBank/DDBJ databases">
        <title>Emergence of the Ug99 lineage of the wheat stem rust pathogen through somatic hybridization.</title>
        <authorList>
            <person name="Li F."/>
            <person name="Upadhyaya N.M."/>
            <person name="Sperschneider J."/>
            <person name="Matny O."/>
            <person name="Nguyen-Phuc H."/>
            <person name="Mago R."/>
            <person name="Raley C."/>
            <person name="Miller M.E."/>
            <person name="Silverstein K.A.T."/>
            <person name="Henningsen E."/>
            <person name="Hirsch C.D."/>
            <person name="Visser B."/>
            <person name="Pretorius Z.A."/>
            <person name="Steffenson B.J."/>
            <person name="Schwessinger B."/>
            <person name="Dodds P.N."/>
            <person name="Figueroa M."/>
        </authorList>
    </citation>
    <scope>NUCLEOTIDE SEQUENCE [LARGE SCALE GENOMIC DNA]</scope>
    <source>
        <strain evidence="7">21-0</strain>
    </source>
</reference>
<proteinExistence type="predicted"/>
<keyword evidence="3" id="KW-0677">Repeat</keyword>
<feature type="region of interest" description="Disordered" evidence="6">
    <location>
        <begin position="177"/>
        <end position="209"/>
    </location>
</feature>
<evidence type="ECO:0000256" key="2">
    <source>
        <dbReference type="ARBA" id="ARBA00022692"/>
    </source>
</evidence>
<dbReference type="PANTHER" id="PTHR24089">
    <property type="entry name" value="SOLUTE CARRIER FAMILY 25"/>
    <property type="match status" value="1"/>
</dbReference>
<comment type="caution">
    <text evidence="7">The sequence shown here is derived from an EMBL/GenBank/DDBJ whole genome shotgun (WGS) entry which is preliminary data.</text>
</comment>
<evidence type="ECO:0000256" key="4">
    <source>
        <dbReference type="ARBA" id="ARBA00022989"/>
    </source>
</evidence>
<feature type="region of interest" description="Disordered" evidence="6">
    <location>
        <begin position="130"/>
        <end position="161"/>
    </location>
</feature>
<feature type="compositionally biased region" description="Basic and acidic residues" evidence="6">
    <location>
        <begin position="131"/>
        <end position="140"/>
    </location>
</feature>
<keyword evidence="4" id="KW-1133">Transmembrane helix</keyword>
<dbReference type="OrthoDB" id="77989at2759"/>
<evidence type="ECO:0000256" key="5">
    <source>
        <dbReference type="ARBA" id="ARBA00023136"/>
    </source>
</evidence>
<evidence type="ECO:0000313" key="8">
    <source>
        <dbReference type="Proteomes" id="UP000324748"/>
    </source>
</evidence>
<sequence length="538" mass="58535">MTSSNQSTTSQHPLRPYYQPRAQHSTSTQWQTTTTATATARPTIQDLMASSPSSSSSLLLRPAHPSPSSSSIITAYDLDLRTTASSSSSSLSLIFRGYLSAGMLAFTSAAMVMPFEVGKTLLQVQWIPLSDSDHPPHVPDQEDYLDEAEEEEEEEDDEESLDAYFTQVKPTLRPSIGSTISKRTISGSTTNTSTKKRGRKSNEMGGGGRERFPEWVLPVVVERGVTEMIRAISRWRGEGFLGLWKGQLTAFVIDTASAKVQPVFLSALSFFASAANLSTSTTNLSTSLLPLEHYAYPGLPLALAVGSYLATGLLLAPLDLIRTRLIVQSSQLRHRTYSGPLDGLKKLLHDCRTKHPGGGIKSLFLSPTLFFPAFLDNLLRPLFHLATPLFIDRYLNLDRSHDPVRFALAEFVLSSTALLFLLPLETIRKRLQLQFPSSPAAAASSSSNLDDDHSGDSGFKACVRLRPRPYNGIVDAVYRIIVEEKSGLGALFRGFNVGVTANFLVFLLTVVGNHPTHHSAGTLFSSTGNGGSGGWAEV</sequence>
<dbReference type="EMBL" id="VSWC01000001">
    <property type="protein sequence ID" value="KAA1120036.1"/>
    <property type="molecule type" value="Genomic_DNA"/>
</dbReference>
<keyword evidence="8" id="KW-1185">Reference proteome</keyword>
<dbReference type="SUPFAM" id="SSF103506">
    <property type="entry name" value="Mitochondrial carrier"/>
    <property type="match status" value="1"/>
</dbReference>